<dbReference type="Proteomes" id="UP000293172">
    <property type="component" value="Unassembled WGS sequence"/>
</dbReference>
<dbReference type="RefSeq" id="WP_131198239.1">
    <property type="nucleotide sequence ID" value="NZ_QJUL01000017.1"/>
</dbReference>
<dbReference type="EMBL" id="QJUL01000017">
    <property type="protein sequence ID" value="TBU91974.1"/>
    <property type="molecule type" value="Genomic_DNA"/>
</dbReference>
<evidence type="ECO:0000313" key="2">
    <source>
        <dbReference type="Proteomes" id="UP000293172"/>
    </source>
</evidence>
<gene>
    <name evidence="1" type="ORF">DNK44_13670</name>
</gene>
<proteinExistence type="predicted"/>
<dbReference type="AlphaFoldDB" id="A0A4Q9R1J0"/>
<comment type="caution">
    <text evidence="1">The sequence shown here is derived from an EMBL/GenBank/DDBJ whole genome shotgun (WGS) entry which is preliminary data.</text>
</comment>
<dbReference type="OrthoDB" id="6876874at2"/>
<accession>A0A4Q9R1J0</accession>
<name>A0A4Q9R1J0_9GAMM</name>
<protein>
    <submittedName>
        <fullName evidence="1">Uncharacterized protein</fullName>
    </submittedName>
</protein>
<reference evidence="1 2" key="1">
    <citation type="submission" date="2018-06" db="EMBL/GenBank/DDBJ databases">
        <title>Three novel Pseudomonas species isolated from symptomatic oak.</title>
        <authorList>
            <person name="Bueno-Gonzalez V."/>
            <person name="Brady C."/>
        </authorList>
    </citation>
    <scope>NUCLEOTIDE SEQUENCE [LARGE SCALE GENOMIC DNA]</scope>
    <source>
        <strain evidence="1 2">P6B</strain>
    </source>
</reference>
<sequence>MGEFKIYLADRLQCRTRSPVLAQAAWHRSSRDPEVAQAGGLVRMEEGELVIAEMHPEAGVGHGWPDGRDHQADLRDVWDSLMHVLRQAGWDDAGLADALTAFGLNTEKVDGLKDELAGRRVVPSAAELVVLLDAVHARRSFDTAQGDVTVERSG</sequence>
<evidence type="ECO:0000313" key="1">
    <source>
        <dbReference type="EMBL" id="TBU91974.1"/>
    </source>
</evidence>
<organism evidence="1 2">
    <name type="scientific">Phytopseudomonas dryadis</name>
    <dbReference type="NCBI Taxonomy" id="2487520"/>
    <lineage>
        <taxon>Bacteria</taxon>
        <taxon>Pseudomonadati</taxon>
        <taxon>Pseudomonadota</taxon>
        <taxon>Gammaproteobacteria</taxon>
        <taxon>Pseudomonadales</taxon>
        <taxon>Pseudomonadaceae</taxon>
        <taxon>Phytopseudomonas</taxon>
    </lineage>
</organism>